<dbReference type="Pfam" id="PF00135">
    <property type="entry name" value="COesterase"/>
    <property type="match status" value="1"/>
</dbReference>
<evidence type="ECO:0000256" key="4">
    <source>
        <dbReference type="SAM" id="Phobius"/>
    </source>
</evidence>
<dbReference type="EMBL" id="BMAW01073070">
    <property type="protein sequence ID" value="GFT86142.1"/>
    <property type="molecule type" value="Genomic_DNA"/>
</dbReference>
<evidence type="ECO:0000256" key="2">
    <source>
        <dbReference type="ARBA" id="ARBA00022729"/>
    </source>
</evidence>
<keyword evidence="2" id="KW-0732">Signal</keyword>
<evidence type="ECO:0000313" key="6">
    <source>
        <dbReference type="EMBL" id="GFT86142.1"/>
    </source>
</evidence>
<dbReference type="PANTHER" id="PTHR43903">
    <property type="entry name" value="NEUROLIGIN"/>
    <property type="match status" value="1"/>
</dbReference>
<evidence type="ECO:0000259" key="5">
    <source>
        <dbReference type="Pfam" id="PF00135"/>
    </source>
</evidence>
<dbReference type="InterPro" id="IPR002018">
    <property type="entry name" value="CarbesteraseB"/>
</dbReference>
<accession>A0A8X6U391</accession>
<dbReference type="Gene3D" id="3.40.50.1820">
    <property type="entry name" value="alpha/beta hydrolase"/>
    <property type="match status" value="1"/>
</dbReference>
<dbReference type="PROSITE" id="PS00941">
    <property type="entry name" value="CARBOXYLESTERASE_B_2"/>
    <property type="match status" value="1"/>
</dbReference>
<name>A0A8X6U391_NEPPI</name>
<dbReference type="OrthoDB" id="3200163at2759"/>
<keyword evidence="4" id="KW-0472">Membrane</keyword>
<dbReference type="InterPro" id="IPR051093">
    <property type="entry name" value="Neuroligin/BSAL"/>
</dbReference>
<protein>
    <submittedName>
        <fullName evidence="6">Neuroligin-4, X-linked</fullName>
    </submittedName>
</protein>
<organism evidence="6 7">
    <name type="scientific">Nephila pilipes</name>
    <name type="common">Giant wood spider</name>
    <name type="synonym">Nephila maculata</name>
    <dbReference type="NCBI Taxonomy" id="299642"/>
    <lineage>
        <taxon>Eukaryota</taxon>
        <taxon>Metazoa</taxon>
        <taxon>Ecdysozoa</taxon>
        <taxon>Arthropoda</taxon>
        <taxon>Chelicerata</taxon>
        <taxon>Arachnida</taxon>
        <taxon>Araneae</taxon>
        <taxon>Araneomorphae</taxon>
        <taxon>Entelegynae</taxon>
        <taxon>Araneoidea</taxon>
        <taxon>Nephilidae</taxon>
        <taxon>Nephila</taxon>
    </lineage>
</organism>
<dbReference type="InterPro" id="IPR029058">
    <property type="entry name" value="AB_hydrolase_fold"/>
</dbReference>
<keyword evidence="7" id="KW-1185">Reference proteome</keyword>
<keyword evidence="4" id="KW-1133">Transmembrane helix</keyword>
<dbReference type="Proteomes" id="UP000887013">
    <property type="component" value="Unassembled WGS sequence"/>
</dbReference>
<reference evidence="6" key="1">
    <citation type="submission" date="2020-08" db="EMBL/GenBank/DDBJ databases">
        <title>Multicomponent nature underlies the extraordinary mechanical properties of spider dragline silk.</title>
        <authorList>
            <person name="Kono N."/>
            <person name="Nakamura H."/>
            <person name="Mori M."/>
            <person name="Yoshida Y."/>
            <person name="Ohtoshi R."/>
            <person name="Malay A.D."/>
            <person name="Moran D.A.P."/>
            <person name="Tomita M."/>
            <person name="Numata K."/>
            <person name="Arakawa K."/>
        </authorList>
    </citation>
    <scope>NUCLEOTIDE SEQUENCE</scope>
</reference>
<dbReference type="SUPFAM" id="SSF53474">
    <property type="entry name" value="alpha/beta-Hydrolases"/>
    <property type="match status" value="1"/>
</dbReference>
<proteinExistence type="inferred from homology"/>
<evidence type="ECO:0000256" key="3">
    <source>
        <dbReference type="ARBA" id="ARBA00023180"/>
    </source>
</evidence>
<dbReference type="InterPro" id="IPR019819">
    <property type="entry name" value="Carboxylesterase_B_CS"/>
</dbReference>
<keyword evidence="3" id="KW-0325">Glycoprotein</keyword>
<feature type="domain" description="Carboxylesterase type B" evidence="5">
    <location>
        <begin position="48"/>
        <end position="611"/>
    </location>
</feature>
<dbReference type="AlphaFoldDB" id="A0A8X6U391"/>
<gene>
    <name evidence="6" type="primary">NLGN4X</name>
    <name evidence="6" type="ORF">NPIL_107491</name>
</gene>
<feature type="transmembrane region" description="Helical" evidence="4">
    <location>
        <begin position="716"/>
        <end position="744"/>
    </location>
</feature>
<sequence>MPMNKSKSRGRRDWSLWRWTAVCLQTLTFECVLVSVRHVEPDLRQLSSRVVTTRYGSLRGFMSNLSNRQLPPVEVFLGIPYAGAPKGPLRFMPPVTSPHWKGVRLADQFGPVCPQKFPEISNETEALQKMPLGRYRYLKRLLPYLTNQSEDCLYLNIYVPGTVLRGASNLPVMVYIHGESYEWNAGNPYDGRVLASFGGVIVVTINYRLGVLGFLPAVDRSARGNYGLMDQVAALHWIQDNIREFGGNTRNVTVFGQGYGAACVNLLMLSPMAKGLFQRAIMHSGSALSSWAIARDAITHTMYIARILDCPAQDSTALVECMRKKKLEDIMGVQIQIPDHLSGFGPTVDGIVLPQDPADIMEKSTSLFTQYDLMFGTTRVESYFHFTAMEEKFGIDSGRRDRLLRTLVRNLYTYHLQEIFLTVVNEYMDWSRSFLQALDIFDGTVDALGDALVVAPVIRAGTYHSGGIPREDAYPSPSLQPAAKGKKSFFYIFNHQSEFADYSTRLGCITGEELPYVFGAPLVDSLSHFATNYTRAEVTLSEIVITYWTNFAKFGDPNAASHSGEAHMDNVRGRYERIVWPLYEPIHQKYISISMKPRIRDHYHAHRLSYWLNLIPRLHDSGDGNTSIQHHRLHDHDNPYSYDGVVRHRDNSGSLYPAFTTPFPEEERVQIVEPQPNETLKNVNITVKIETEVVVPVPEKHPVGNLTKQSGEDPSVYSTALIVTIAVGCSLLILNVVIFAGIYYQKEKDSLEKKLQKTYYEEHRSEEDEGHPSGEKPFLVKDLSSSMMLNQYCPPAEFDGSQTLDLVQPSKAKHQFQGSGKGPEACEGQFHLGPRMPQAEREIGIREPLLSSSKSHTITAKVDCLQAWEHPAQEMTVFGIDGRS</sequence>
<comment type="similarity">
    <text evidence="1">Belongs to the type-B carboxylesterase/lipase family.</text>
</comment>
<evidence type="ECO:0000256" key="1">
    <source>
        <dbReference type="ARBA" id="ARBA00005964"/>
    </source>
</evidence>
<comment type="caution">
    <text evidence="6">The sequence shown here is derived from an EMBL/GenBank/DDBJ whole genome shotgun (WGS) entry which is preliminary data.</text>
</comment>
<evidence type="ECO:0000313" key="7">
    <source>
        <dbReference type="Proteomes" id="UP000887013"/>
    </source>
</evidence>
<keyword evidence="4" id="KW-0812">Transmembrane</keyword>